<comment type="similarity">
    <text evidence="2">Belongs to the Fur family.</text>
</comment>
<evidence type="ECO:0000256" key="4">
    <source>
        <dbReference type="ARBA" id="ARBA00020910"/>
    </source>
</evidence>
<organism evidence="14 15">
    <name type="scientific">Pontiella desulfatans</name>
    <dbReference type="NCBI Taxonomy" id="2750659"/>
    <lineage>
        <taxon>Bacteria</taxon>
        <taxon>Pseudomonadati</taxon>
        <taxon>Kiritimatiellota</taxon>
        <taxon>Kiritimatiellia</taxon>
        <taxon>Kiritimatiellales</taxon>
        <taxon>Pontiellaceae</taxon>
        <taxon>Pontiella</taxon>
    </lineage>
</organism>
<keyword evidence="8 12" id="KW-0862">Zinc</keyword>
<dbReference type="CDD" id="cd07153">
    <property type="entry name" value="Fur_like"/>
    <property type="match status" value="1"/>
</dbReference>
<feature type="binding site" evidence="13">
    <location>
        <position position="106"/>
    </location>
    <ligand>
        <name>Fe cation</name>
        <dbReference type="ChEBI" id="CHEBI:24875"/>
    </ligand>
</feature>
<evidence type="ECO:0000256" key="12">
    <source>
        <dbReference type="PIRSR" id="PIRSR602481-1"/>
    </source>
</evidence>
<dbReference type="Proteomes" id="UP000366872">
    <property type="component" value="Unassembled WGS sequence"/>
</dbReference>
<accession>A0A6C2U1F3</accession>
<evidence type="ECO:0000256" key="13">
    <source>
        <dbReference type="PIRSR" id="PIRSR602481-2"/>
    </source>
</evidence>
<dbReference type="InterPro" id="IPR043135">
    <property type="entry name" value="Fur_C"/>
</dbReference>
<dbReference type="GO" id="GO:0000976">
    <property type="term" value="F:transcription cis-regulatory region binding"/>
    <property type="evidence" value="ECO:0007669"/>
    <property type="project" value="TreeGrafter"/>
</dbReference>
<evidence type="ECO:0000256" key="5">
    <source>
        <dbReference type="ARBA" id="ARBA00022490"/>
    </source>
</evidence>
<dbReference type="Pfam" id="PF01475">
    <property type="entry name" value="FUR"/>
    <property type="match status" value="1"/>
</dbReference>
<keyword evidence="10" id="KW-0238">DNA-binding</keyword>
<evidence type="ECO:0000256" key="11">
    <source>
        <dbReference type="ARBA" id="ARBA00023163"/>
    </source>
</evidence>
<keyword evidence="6" id="KW-0678">Repressor</keyword>
<dbReference type="InterPro" id="IPR002481">
    <property type="entry name" value="FUR"/>
</dbReference>
<name>A0A6C2U1F3_PONDE</name>
<dbReference type="GO" id="GO:0045892">
    <property type="term" value="P:negative regulation of DNA-templated transcription"/>
    <property type="evidence" value="ECO:0007669"/>
    <property type="project" value="TreeGrafter"/>
</dbReference>
<evidence type="ECO:0000256" key="8">
    <source>
        <dbReference type="ARBA" id="ARBA00022833"/>
    </source>
</evidence>
<evidence type="ECO:0000256" key="1">
    <source>
        <dbReference type="ARBA" id="ARBA00004496"/>
    </source>
</evidence>
<keyword evidence="11" id="KW-0804">Transcription</keyword>
<evidence type="ECO:0000313" key="14">
    <source>
        <dbReference type="EMBL" id="VGO13715.1"/>
    </source>
</evidence>
<dbReference type="AlphaFoldDB" id="A0A6C2U1F3"/>
<evidence type="ECO:0000256" key="7">
    <source>
        <dbReference type="ARBA" id="ARBA00022723"/>
    </source>
</evidence>
<keyword evidence="15" id="KW-1185">Reference proteome</keyword>
<dbReference type="Gene3D" id="1.10.10.10">
    <property type="entry name" value="Winged helix-like DNA-binding domain superfamily/Winged helix DNA-binding domain"/>
    <property type="match status" value="1"/>
</dbReference>
<dbReference type="InterPro" id="IPR036388">
    <property type="entry name" value="WH-like_DNA-bd_sf"/>
</dbReference>
<evidence type="ECO:0000256" key="10">
    <source>
        <dbReference type="ARBA" id="ARBA00023125"/>
    </source>
</evidence>
<dbReference type="Gene3D" id="3.30.1490.190">
    <property type="match status" value="1"/>
</dbReference>
<feature type="binding site" evidence="12">
    <location>
        <position position="155"/>
    </location>
    <ligand>
        <name>Zn(2+)</name>
        <dbReference type="ChEBI" id="CHEBI:29105"/>
    </ligand>
</feature>
<comment type="subcellular location">
    <subcellularLocation>
        <location evidence="1">Cytoplasm</location>
    </subcellularLocation>
</comment>
<gene>
    <name evidence="14" type="primary">fur</name>
    <name evidence="14" type="ORF">PDESU_02272</name>
</gene>
<dbReference type="SUPFAM" id="SSF46785">
    <property type="entry name" value="Winged helix' DNA-binding domain"/>
    <property type="match status" value="1"/>
</dbReference>
<keyword evidence="9" id="KW-0805">Transcription regulation</keyword>
<comment type="cofactor">
    <cofactor evidence="12">
        <name>Zn(2+)</name>
        <dbReference type="ChEBI" id="CHEBI:29105"/>
    </cofactor>
    <text evidence="12">Binds 1 zinc ion per subunit.</text>
</comment>
<evidence type="ECO:0000256" key="2">
    <source>
        <dbReference type="ARBA" id="ARBA00007957"/>
    </source>
</evidence>
<comment type="cofactor">
    <cofactor evidence="13">
        <name>Mn(2+)</name>
        <dbReference type="ChEBI" id="CHEBI:29035"/>
    </cofactor>
    <cofactor evidence="13">
        <name>Fe(2+)</name>
        <dbReference type="ChEBI" id="CHEBI:29033"/>
    </cofactor>
    <text evidence="13">Binds 1 Mn(2+) or Fe(2+) ion per subunit.</text>
</comment>
<dbReference type="PANTHER" id="PTHR33202">
    <property type="entry name" value="ZINC UPTAKE REGULATION PROTEIN"/>
    <property type="match status" value="1"/>
</dbReference>
<dbReference type="GO" id="GO:1900376">
    <property type="term" value="P:regulation of secondary metabolite biosynthetic process"/>
    <property type="evidence" value="ECO:0007669"/>
    <property type="project" value="TreeGrafter"/>
</dbReference>
<reference evidence="14 15" key="1">
    <citation type="submission" date="2019-04" db="EMBL/GenBank/DDBJ databases">
        <authorList>
            <person name="Van Vliet M D."/>
        </authorList>
    </citation>
    <scope>NUCLEOTIDE SEQUENCE [LARGE SCALE GENOMIC DNA]</scope>
    <source>
        <strain evidence="14 15">F1</strain>
    </source>
</reference>
<evidence type="ECO:0000256" key="6">
    <source>
        <dbReference type="ARBA" id="ARBA00022491"/>
    </source>
</evidence>
<feature type="binding site" evidence="13">
    <location>
        <position position="144"/>
    </location>
    <ligand>
        <name>Fe cation</name>
        <dbReference type="ChEBI" id="CHEBI:24875"/>
    </ligand>
</feature>
<protein>
    <recommendedName>
        <fullName evidence="4">Ferric uptake regulation protein</fullName>
    </recommendedName>
</protein>
<proteinExistence type="inferred from homology"/>
<evidence type="ECO:0000256" key="9">
    <source>
        <dbReference type="ARBA" id="ARBA00023015"/>
    </source>
</evidence>
<dbReference type="GO" id="GO:0008270">
    <property type="term" value="F:zinc ion binding"/>
    <property type="evidence" value="ECO:0007669"/>
    <property type="project" value="TreeGrafter"/>
</dbReference>
<dbReference type="GO" id="GO:0003700">
    <property type="term" value="F:DNA-binding transcription factor activity"/>
    <property type="evidence" value="ECO:0007669"/>
    <property type="project" value="InterPro"/>
</dbReference>
<dbReference type="EMBL" id="CAAHFG010000001">
    <property type="protein sequence ID" value="VGO13715.1"/>
    <property type="molecule type" value="Genomic_DNA"/>
</dbReference>
<dbReference type="RefSeq" id="WP_136079262.1">
    <property type="nucleotide sequence ID" value="NZ_CAAHFG010000001.1"/>
</dbReference>
<feature type="binding site" evidence="12">
    <location>
        <position position="112"/>
    </location>
    <ligand>
        <name>Zn(2+)</name>
        <dbReference type="ChEBI" id="CHEBI:29105"/>
    </ligand>
</feature>
<dbReference type="GO" id="GO:0005829">
    <property type="term" value="C:cytosol"/>
    <property type="evidence" value="ECO:0007669"/>
    <property type="project" value="TreeGrafter"/>
</dbReference>
<evidence type="ECO:0000313" key="15">
    <source>
        <dbReference type="Proteomes" id="UP000366872"/>
    </source>
</evidence>
<dbReference type="PANTHER" id="PTHR33202:SF2">
    <property type="entry name" value="FERRIC UPTAKE REGULATION PROTEIN"/>
    <property type="match status" value="1"/>
</dbReference>
<sequence>MSVDEQNLPEEVKQSVEEAWPLFVDFLKKKEARITQARKIVLTQVFSRHDHFCADDLAAELSSGTNHVSRGTVYRTLALMEEANLVRVIRDTDVHAHYEHTFNHPHHEHMICDKCGTFIEFSDDKIMELITKSCKAHQFGERTHRIVVFGTCHNCAEKA</sequence>
<feature type="binding site" evidence="12">
    <location>
        <position position="152"/>
    </location>
    <ligand>
        <name>Zn(2+)</name>
        <dbReference type="ChEBI" id="CHEBI:29105"/>
    </ligand>
</feature>
<keyword evidence="13" id="KW-0408">Iron</keyword>
<dbReference type="InterPro" id="IPR036390">
    <property type="entry name" value="WH_DNA-bd_sf"/>
</dbReference>
<keyword evidence="7 12" id="KW-0479">Metal-binding</keyword>
<keyword evidence="5" id="KW-0963">Cytoplasm</keyword>
<evidence type="ECO:0000256" key="3">
    <source>
        <dbReference type="ARBA" id="ARBA00011738"/>
    </source>
</evidence>
<feature type="binding site" evidence="12">
    <location>
        <position position="115"/>
    </location>
    <ligand>
        <name>Zn(2+)</name>
        <dbReference type="ChEBI" id="CHEBI:29105"/>
    </ligand>
</feature>
<comment type="subunit">
    <text evidence="3">Homodimer.</text>
</comment>